<reference evidence="2" key="1">
    <citation type="journal article" date="2019" name="Int. J. Syst. Evol. Microbiol.">
        <title>The Global Catalogue of Microorganisms (GCM) 10K type strain sequencing project: providing services to taxonomists for standard genome sequencing and annotation.</title>
        <authorList>
            <consortium name="The Broad Institute Genomics Platform"/>
            <consortium name="The Broad Institute Genome Sequencing Center for Infectious Disease"/>
            <person name="Wu L."/>
            <person name="Ma J."/>
        </authorList>
    </citation>
    <scope>NUCLEOTIDE SEQUENCE [LARGE SCALE GENOMIC DNA]</scope>
    <source>
        <strain evidence="2">KCTC 32255</strain>
    </source>
</reference>
<sequence>MATSEMAELRRGIGQLRQCLGALRSRYGDAPVVRRLANDLDRLDIDADEFEVSHPMPVQQGAKDRTDVIVVPDTPYDESLWVGADDEGVGGYHGERS</sequence>
<organism evidence="1 2">
    <name type="scientific">Haloechinothrix salitolerans</name>
    <dbReference type="NCBI Taxonomy" id="926830"/>
    <lineage>
        <taxon>Bacteria</taxon>
        <taxon>Bacillati</taxon>
        <taxon>Actinomycetota</taxon>
        <taxon>Actinomycetes</taxon>
        <taxon>Pseudonocardiales</taxon>
        <taxon>Pseudonocardiaceae</taxon>
        <taxon>Haloechinothrix</taxon>
    </lineage>
</organism>
<dbReference type="EMBL" id="JBHSXX010000001">
    <property type="protein sequence ID" value="MFC6869614.1"/>
    <property type="molecule type" value="Genomic_DNA"/>
</dbReference>
<proteinExistence type="predicted"/>
<accession>A0ABW2C4A7</accession>
<evidence type="ECO:0000313" key="1">
    <source>
        <dbReference type="EMBL" id="MFC6869614.1"/>
    </source>
</evidence>
<comment type="caution">
    <text evidence="1">The sequence shown here is derived from an EMBL/GenBank/DDBJ whole genome shotgun (WGS) entry which is preliminary data.</text>
</comment>
<evidence type="ECO:0000313" key="2">
    <source>
        <dbReference type="Proteomes" id="UP001596337"/>
    </source>
</evidence>
<keyword evidence="2" id="KW-1185">Reference proteome</keyword>
<dbReference type="Proteomes" id="UP001596337">
    <property type="component" value="Unassembled WGS sequence"/>
</dbReference>
<protein>
    <submittedName>
        <fullName evidence="1">Uncharacterized protein</fullName>
    </submittedName>
</protein>
<name>A0ABW2C4A7_9PSEU</name>
<gene>
    <name evidence="1" type="ORF">ACFQGD_20965</name>
</gene>
<dbReference type="RefSeq" id="WP_345397394.1">
    <property type="nucleotide sequence ID" value="NZ_BAABLA010000027.1"/>
</dbReference>